<keyword evidence="4" id="KW-1185">Reference proteome</keyword>
<comment type="caution">
    <text evidence="3">The sequence shown here is derived from an EMBL/GenBank/DDBJ whole genome shotgun (WGS) entry which is preliminary data.</text>
</comment>
<feature type="compositionally biased region" description="Basic and acidic residues" evidence="1">
    <location>
        <begin position="54"/>
        <end position="63"/>
    </location>
</feature>
<evidence type="ECO:0000256" key="1">
    <source>
        <dbReference type="SAM" id="MobiDB-lite"/>
    </source>
</evidence>
<feature type="transmembrane region" description="Helical" evidence="2">
    <location>
        <begin position="83"/>
        <end position="105"/>
    </location>
</feature>
<sequence length="333" mass="34519">MSFGQGGPSWGGPGSPGDDPYGPGPYGRQTPYGQRDPSYGQQDPYGQDPFTSRDTYESRDAHNTPDWAAMADATAQRTRRKRWMLIGGGALATVTVAAIVATAVVSTNDNGKNRATGASGSELPTAGEILPDESGASGPAFPSADPLPPPDPKDFVSSADKDRAPISADTLYPGRKLTMGGRAYEKGPTTTTTNCAAAAQGSLGSILAANSCDEVIRATYSKDGVAVTVGVALFPQEAQALKAKDQANGGIASLSGEDVPTFCRAPSVCRKTTNSYGRYVYFTVAGWTSGRNVTTSDKPVFTAGDDIAEFTFRQIVARGKAQASAAATAPVSR</sequence>
<dbReference type="EMBL" id="BAAAKV010000028">
    <property type="protein sequence ID" value="GAA1174044.1"/>
    <property type="molecule type" value="Genomic_DNA"/>
</dbReference>
<dbReference type="RefSeq" id="WP_344276914.1">
    <property type="nucleotide sequence ID" value="NZ_BAAAKV010000028.1"/>
</dbReference>
<organism evidence="3 4">
    <name type="scientific">Streptomyces hebeiensis</name>
    <dbReference type="NCBI Taxonomy" id="229486"/>
    <lineage>
        <taxon>Bacteria</taxon>
        <taxon>Bacillati</taxon>
        <taxon>Actinomycetota</taxon>
        <taxon>Actinomycetes</taxon>
        <taxon>Kitasatosporales</taxon>
        <taxon>Streptomycetaceae</taxon>
        <taxon>Streptomyces</taxon>
    </lineage>
</organism>
<accession>A0ABP4FIG6</accession>
<evidence type="ECO:0000313" key="4">
    <source>
        <dbReference type="Proteomes" id="UP001501371"/>
    </source>
</evidence>
<feature type="compositionally biased region" description="Basic and acidic residues" evidence="1">
    <location>
        <begin position="151"/>
        <end position="164"/>
    </location>
</feature>
<protein>
    <submittedName>
        <fullName evidence="3">Uncharacterized protein</fullName>
    </submittedName>
</protein>
<keyword evidence="2" id="KW-1133">Transmembrane helix</keyword>
<keyword evidence="2" id="KW-0472">Membrane</keyword>
<keyword evidence="2" id="KW-0812">Transmembrane</keyword>
<feature type="region of interest" description="Disordered" evidence="1">
    <location>
        <begin position="1"/>
        <end position="73"/>
    </location>
</feature>
<reference evidence="4" key="1">
    <citation type="journal article" date="2019" name="Int. J. Syst. Evol. Microbiol.">
        <title>The Global Catalogue of Microorganisms (GCM) 10K type strain sequencing project: providing services to taxonomists for standard genome sequencing and annotation.</title>
        <authorList>
            <consortium name="The Broad Institute Genomics Platform"/>
            <consortium name="The Broad Institute Genome Sequencing Center for Infectious Disease"/>
            <person name="Wu L."/>
            <person name="Ma J."/>
        </authorList>
    </citation>
    <scope>NUCLEOTIDE SEQUENCE [LARGE SCALE GENOMIC DNA]</scope>
    <source>
        <strain evidence="4">JCM 12696</strain>
    </source>
</reference>
<feature type="region of interest" description="Disordered" evidence="1">
    <location>
        <begin position="109"/>
        <end position="173"/>
    </location>
</feature>
<dbReference type="Proteomes" id="UP001501371">
    <property type="component" value="Unassembled WGS sequence"/>
</dbReference>
<evidence type="ECO:0000256" key="2">
    <source>
        <dbReference type="SAM" id="Phobius"/>
    </source>
</evidence>
<feature type="compositionally biased region" description="Gly residues" evidence="1">
    <location>
        <begin position="1"/>
        <end position="15"/>
    </location>
</feature>
<evidence type="ECO:0000313" key="3">
    <source>
        <dbReference type="EMBL" id="GAA1174044.1"/>
    </source>
</evidence>
<name>A0ABP4FIG6_9ACTN</name>
<gene>
    <name evidence="3" type="ORF">GCM10009654_34210</name>
</gene>
<proteinExistence type="predicted"/>